<dbReference type="Proteomes" id="UP000287198">
    <property type="component" value="Unassembled WGS sequence"/>
</dbReference>
<dbReference type="OrthoDB" id="6238336at2"/>
<organism evidence="1 2">
    <name type="scientific">Pseudidiomarina halophila</name>
    <dbReference type="NCBI Taxonomy" id="1449799"/>
    <lineage>
        <taxon>Bacteria</taxon>
        <taxon>Pseudomonadati</taxon>
        <taxon>Pseudomonadota</taxon>
        <taxon>Gammaproteobacteria</taxon>
        <taxon>Alteromonadales</taxon>
        <taxon>Idiomarinaceae</taxon>
        <taxon>Pseudidiomarina</taxon>
    </lineage>
</organism>
<keyword evidence="2" id="KW-1185">Reference proteome</keyword>
<accession>A0A432XRQ3</accession>
<dbReference type="AlphaFoldDB" id="A0A432XRQ3"/>
<evidence type="ECO:0000313" key="2">
    <source>
        <dbReference type="Proteomes" id="UP000287198"/>
    </source>
</evidence>
<proteinExistence type="predicted"/>
<dbReference type="EMBL" id="PIPW01000005">
    <property type="protein sequence ID" value="RUO51370.1"/>
    <property type="molecule type" value="Genomic_DNA"/>
</dbReference>
<protein>
    <submittedName>
        <fullName evidence="1">Uncharacterized protein</fullName>
    </submittedName>
</protein>
<name>A0A432XRQ3_9GAMM</name>
<gene>
    <name evidence="1" type="ORF">CWI69_11835</name>
</gene>
<sequence length="166" mass="19393">MDLPMDWQGELLARQPTHSIWRVSYPQPPQLEKLGCAVNELPQVGFWCEHQGSLWLLQKQQDDYWLTRFSASQTMPSKINQNWRGAQLQKLLSEGQELSIYLSKQHPEQLLQFVKFRHRGREPRLLELNHGRFHLSLQKPTEDLFLYSHGGQTLVVSARPVRPGDI</sequence>
<comment type="caution">
    <text evidence="1">The sequence shown here is derived from an EMBL/GenBank/DDBJ whole genome shotgun (WGS) entry which is preliminary data.</text>
</comment>
<evidence type="ECO:0000313" key="1">
    <source>
        <dbReference type="EMBL" id="RUO51370.1"/>
    </source>
</evidence>
<reference evidence="2" key="1">
    <citation type="journal article" date="2018" name="Front. Microbiol.">
        <title>Genome-Based Analysis Reveals the Taxonomy and Diversity of the Family Idiomarinaceae.</title>
        <authorList>
            <person name="Liu Y."/>
            <person name="Lai Q."/>
            <person name="Shao Z."/>
        </authorList>
    </citation>
    <scope>NUCLEOTIDE SEQUENCE [LARGE SCALE GENOMIC DNA]</scope>
    <source>
        <strain evidence="2">BH195</strain>
    </source>
</reference>
<dbReference type="RefSeq" id="WP_126764541.1">
    <property type="nucleotide sequence ID" value="NZ_JBHLTZ010000002.1"/>
</dbReference>